<dbReference type="Proteomes" id="UP001180020">
    <property type="component" value="Unassembled WGS sequence"/>
</dbReference>
<sequence>MSQAMMRLWGLTVGILHVPHGGRGGVGTLRAAEWSWMNSCIMGVGRGGQARGLGLPIVRYKSSLCRWFVKEHCMRGYGFLEW</sequence>
<evidence type="ECO:0000313" key="1">
    <source>
        <dbReference type="EMBL" id="KAK1304207.1"/>
    </source>
</evidence>
<gene>
    <name evidence="1" type="ORF">QJS10_CPB11g00101</name>
</gene>
<evidence type="ECO:0000313" key="2">
    <source>
        <dbReference type="Proteomes" id="UP001180020"/>
    </source>
</evidence>
<comment type="caution">
    <text evidence="1">The sequence shown here is derived from an EMBL/GenBank/DDBJ whole genome shotgun (WGS) entry which is preliminary data.</text>
</comment>
<reference evidence="1" key="1">
    <citation type="journal article" date="2023" name="Nat. Commun.">
        <title>Diploid and tetraploid genomes of Acorus and the evolution of monocots.</title>
        <authorList>
            <person name="Ma L."/>
            <person name="Liu K.W."/>
            <person name="Li Z."/>
            <person name="Hsiao Y.Y."/>
            <person name="Qi Y."/>
            <person name="Fu T."/>
            <person name="Tang G.D."/>
            <person name="Zhang D."/>
            <person name="Sun W.H."/>
            <person name="Liu D.K."/>
            <person name="Li Y."/>
            <person name="Chen G.Z."/>
            <person name="Liu X.D."/>
            <person name="Liao X.Y."/>
            <person name="Jiang Y.T."/>
            <person name="Yu X."/>
            <person name="Hao Y."/>
            <person name="Huang J."/>
            <person name="Zhao X.W."/>
            <person name="Ke S."/>
            <person name="Chen Y.Y."/>
            <person name="Wu W.L."/>
            <person name="Hsu J.L."/>
            <person name="Lin Y.F."/>
            <person name="Huang M.D."/>
            <person name="Li C.Y."/>
            <person name="Huang L."/>
            <person name="Wang Z.W."/>
            <person name="Zhao X."/>
            <person name="Zhong W.Y."/>
            <person name="Peng D.H."/>
            <person name="Ahmad S."/>
            <person name="Lan S."/>
            <person name="Zhang J.S."/>
            <person name="Tsai W.C."/>
            <person name="Van de Peer Y."/>
            <person name="Liu Z.J."/>
        </authorList>
    </citation>
    <scope>NUCLEOTIDE SEQUENCE</scope>
    <source>
        <strain evidence="1">CP</strain>
    </source>
</reference>
<accession>A0AAV9DVZ7</accession>
<reference evidence="1" key="2">
    <citation type="submission" date="2023-06" db="EMBL/GenBank/DDBJ databases">
        <authorList>
            <person name="Ma L."/>
            <person name="Liu K.-W."/>
            <person name="Li Z."/>
            <person name="Hsiao Y.-Y."/>
            <person name="Qi Y."/>
            <person name="Fu T."/>
            <person name="Tang G."/>
            <person name="Zhang D."/>
            <person name="Sun W.-H."/>
            <person name="Liu D.-K."/>
            <person name="Li Y."/>
            <person name="Chen G.-Z."/>
            <person name="Liu X.-D."/>
            <person name="Liao X.-Y."/>
            <person name="Jiang Y.-T."/>
            <person name="Yu X."/>
            <person name="Hao Y."/>
            <person name="Huang J."/>
            <person name="Zhao X.-W."/>
            <person name="Ke S."/>
            <person name="Chen Y.-Y."/>
            <person name="Wu W.-L."/>
            <person name="Hsu J.-L."/>
            <person name="Lin Y.-F."/>
            <person name="Huang M.-D."/>
            <person name="Li C.-Y."/>
            <person name="Huang L."/>
            <person name="Wang Z.-W."/>
            <person name="Zhao X."/>
            <person name="Zhong W.-Y."/>
            <person name="Peng D.-H."/>
            <person name="Ahmad S."/>
            <person name="Lan S."/>
            <person name="Zhang J.-S."/>
            <person name="Tsai W.-C."/>
            <person name="Van De Peer Y."/>
            <person name="Liu Z.-J."/>
        </authorList>
    </citation>
    <scope>NUCLEOTIDE SEQUENCE</scope>
    <source>
        <strain evidence="1">CP</strain>
        <tissue evidence="1">Leaves</tissue>
    </source>
</reference>
<dbReference type="AlphaFoldDB" id="A0AAV9DVZ7"/>
<dbReference type="EMBL" id="JAUJYO010000011">
    <property type="protein sequence ID" value="KAK1304207.1"/>
    <property type="molecule type" value="Genomic_DNA"/>
</dbReference>
<organism evidence="1 2">
    <name type="scientific">Acorus calamus</name>
    <name type="common">Sweet flag</name>
    <dbReference type="NCBI Taxonomy" id="4465"/>
    <lineage>
        <taxon>Eukaryota</taxon>
        <taxon>Viridiplantae</taxon>
        <taxon>Streptophyta</taxon>
        <taxon>Embryophyta</taxon>
        <taxon>Tracheophyta</taxon>
        <taxon>Spermatophyta</taxon>
        <taxon>Magnoliopsida</taxon>
        <taxon>Liliopsida</taxon>
        <taxon>Acoraceae</taxon>
        <taxon>Acorus</taxon>
    </lineage>
</organism>
<evidence type="ECO:0008006" key="3">
    <source>
        <dbReference type="Google" id="ProtNLM"/>
    </source>
</evidence>
<proteinExistence type="predicted"/>
<name>A0AAV9DVZ7_ACOCL</name>
<protein>
    <recommendedName>
        <fullName evidence="3">Secreted protein</fullName>
    </recommendedName>
</protein>
<keyword evidence="2" id="KW-1185">Reference proteome</keyword>